<dbReference type="GO" id="GO:0006629">
    <property type="term" value="P:lipid metabolic process"/>
    <property type="evidence" value="ECO:0007669"/>
    <property type="project" value="UniProtKB-KW"/>
</dbReference>
<comment type="caution">
    <text evidence="7">The sequence shown here is derived from an EMBL/GenBank/DDBJ whole genome shotgun (WGS) entry which is preliminary data.</text>
</comment>
<dbReference type="PANTHER" id="PTHR37693:SF1">
    <property type="entry name" value="INTEGRAL MEMBRANE PROTEIN"/>
    <property type="match status" value="1"/>
</dbReference>
<evidence type="ECO:0000256" key="1">
    <source>
        <dbReference type="ARBA" id="ARBA00004651"/>
    </source>
</evidence>
<dbReference type="GO" id="GO:0005886">
    <property type="term" value="C:plasma membrane"/>
    <property type="evidence" value="ECO:0007669"/>
    <property type="project" value="UniProtKB-SubCell"/>
</dbReference>
<organism evidence="7 8">
    <name type="scientific">Candidatus Caccousia avicola</name>
    <dbReference type="NCBI Taxonomy" id="2840721"/>
    <lineage>
        <taxon>Bacteria</taxon>
        <taxon>Bacillati</taxon>
        <taxon>Bacillota</taxon>
        <taxon>Clostridia</taxon>
        <taxon>Eubacteriales</taxon>
        <taxon>Oscillospiraceae</taxon>
        <taxon>Oscillospiraceae incertae sedis</taxon>
        <taxon>Candidatus Caccousia</taxon>
    </lineage>
</organism>
<proteinExistence type="inferred from homology"/>
<keyword evidence="4 6" id="KW-1133">Transmembrane helix</keyword>
<name>A0A9D1AMK3_9FIRM</name>
<evidence type="ECO:0000256" key="3">
    <source>
        <dbReference type="ARBA" id="ARBA00022692"/>
    </source>
</evidence>
<dbReference type="NCBIfam" id="TIGR00374">
    <property type="entry name" value="flippase-like domain"/>
    <property type="match status" value="1"/>
</dbReference>
<feature type="transmembrane region" description="Helical" evidence="6">
    <location>
        <begin position="132"/>
        <end position="154"/>
    </location>
</feature>
<comment type="catalytic activity">
    <reaction evidence="6">
        <text>L-lysyl-tRNA(Lys) + a 1,2-diacyl-sn-glycero-3-phospho-(1'-sn-glycerol) = a 1,2-diacyl-sn-glycero-3-phospho-1'-(3'-O-L-lysyl)-sn-glycerol + tRNA(Lys)</text>
        <dbReference type="Rhea" id="RHEA:10668"/>
        <dbReference type="Rhea" id="RHEA-COMP:9696"/>
        <dbReference type="Rhea" id="RHEA-COMP:9697"/>
        <dbReference type="ChEBI" id="CHEBI:64716"/>
        <dbReference type="ChEBI" id="CHEBI:75792"/>
        <dbReference type="ChEBI" id="CHEBI:78442"/>
        <dbReference type="ChEBI" id="CHEBI:78529"/>
        <dbReference type="EC" id="2.3.2.3"/>
    </reaction>
</comment>
<evidence type="ECO:0000256" key="2">
    <source>
        <dbReference type="ARBA" id="ARBA00022475"/>
    </source>
</evidence>
<evidence type="ECO:0000256" key="5">
    <source>
        <dbReference type="ARBA" id="ARBA00023136"/>
    </source>
</evidence>
<reference evidence="7" key="2">
    <citation type="journal article" date="2021" name="PeerJ">
        <title>Extensive microbial diversity within the chicken gut microbiome revealed by metagenomics and culture.</title>
        <authorList>
            <person name="Gilroy R."/>
            <person name="Ravi A."/>
            <person name="Getino M."/>
            <person name="Pursley I."/>
            <person name="Horton D.L."/>
            <person name="Alikhan N.F."/>
            <person name="Baker D."/>
            <person name="Gharbi K."/>
            <person name="Hall N."/>
            <person name="Watson M."/>
            <person name="Adriaenssens E.M."/>
            <person name="Foster-Nyarko E."/>
            <person name="Jarju S."/>
            <person name="Secka A."/>
            <person name="Antonio M."/>
            <person name="Oren A."/>
            <person name="Chaudhuri R.R."/>
            <person name="La Ragione R."/>
            <person name="Hildebrand F."/>
            <person name="Pallen M.J."/>
        </authorList>
    </citation>
    <scope>NUCLEOTIDE SEQUENCE</scope>
    <source>
        <strain evidence="7">ChiSxjej1B13-7958</strain>
    </source>
</reference>
<feature type="transmembrane region" description="Helical" evidence="6">
    <location>
        <begin position="12"/>
        <end position="31"/>
    </location>
</feature>
<dbReference type="EC" id="2.3.2.3" evidence="6"/>
<keyword evidence="5 6" id="KW-0472">Membrane</keyword>
<feature type="transmembrane region" description="Helical" evidence="6">
    <location>
        <begin position="317"/>
        <end position="337"/>
    </location>
</feature>
<dbReference type="Proteomes" id="UP000824242">
    <property type="component" value="Unassembled WGS sequence"/>
</dbReference>
<comment type="similarity">
    <text evidence="6">Belongs to the LPG synthase family.</text>
</comment>
<keyword evidence="3 6" id="KW-0812">Transmembrane</keyword>
<keyword evidence="2" id="KW-1003">Cell membrane</keyword>
<feature type="transmembrane region" description="Helical" evidence="6">
    <location>
        <begin position="160"/>
        <end position="183"/>
    </location>
</feature>
<dbReference type="EMBL" id="DVGZ01000047">
    <property type="protein sequence ID" value="HIR46968.1"/>
    <property type="molecule type" value="Genomic_DNA"/>
</dbReference>
<feature type="transmembrane region" description="Helical" evidence="6">
    <location>
        <begin position="51"/>
        <end position="72"/>
    </location>
</feature>
<protein>
    <recommendedName>
        <fullName evidence="6">Phosphatidylglycerol lysyltransferase</fullName>
        <ecNumber evidence="6">2.3.2.3</ecNumber>
    </recommendedName>
    <alternativeName>
        <fullName evidence="6">Lysylphosphatidylglycerol synthase</fullName>
    </alternativeName>
</protein>
<evidence type="ECO:0000256" key="6">
    <source>
        <dbReference type="RuleBase" id="RU363042"/>
    </source>
</evidence>
<dbReference type="AlphaFoldDB" id="A0A9D1AMK3"/>
<sequence length="359" mass="39868">MRLYFSSKLKKNLFPILTISITMVFVLYFLLSNGGVQNLGEILLRLRWEWLALAIAAAGGTLLLEGFTLNLFCRHVCPWWSFGRSFSVGMTGLFYSAITPFSTGGQPMQIYSMNKMGMDTGRAGSVIAMKTLVYQVVMVLYSLLLVSTQLGFFQSHISNFSFVTVIGLLSNSAFIAAVLTFTVSERGTDRAMRFILRLLYRMRLVRHPVRRYQRIHAQLAMFHKSAGIMGRSFKLYFVTAVLTVVQITVNSLISYFIYRSFALPAESVSVVTMVAAQVFVAMVSAFVPLPGASGGAEGSFVIFFGKFFGQDIVPAMFLWRLLTYYVNIALGGFFSVWGGKRYAKHDPEPSPAGDGAESA</sequence>
<accession>A0A9D1AMK3</accession>
<gene>
    <name evidence="6" type="primary">mprF</name>
    <name evidence="7" type="ORF">IAB89_04825</name>
</gene>
<dbReference type="GO" id="GO:0050071">
    <property type="term" value="F:phosphatidylglycerol lysyltransferase activity"/>
    <property type="evidence" value="ECO:0007669"/>
    <property type="project" value="UniProtKB-EC"/>
</dbReference>
<keyword evidence="6" id="KW-0443">Lipid metabolism</keyword>
<evidence type="ECO:0000313" key="7">
    <source>
        <dbReference type="EMBL" id="HIR46968.1"/>
    </source>
</evidence>
<comment type="function">
    <text evidence="6">Catalyzes the transfer of a lysyl group from L-lysyl-tRNA(Lys) to membrane-bound phosphatidylglycerol (PG), which produces lysylphosphatidylglycerol (LPG), a major component of the bacterial membrane with a positive net charge. LPG synthesis contributes to bacterial virulence as it is involved in the resistance mechanism against cationic antimicrobial peptides (CAMP) produces by the host's immune system (defensins, cathelicidins) and by the competing microorganisms.</text>
</comment>
<feature type="transmembrane region" description="Helical" evidence="6">
    <location>
        <begin position="278"/>
        <end position="305"/>
    </location>
</feature>
<reference evidence="7" key="1">
    <citation type="submission" date="2020-10" db="EMBL/GenBank/DDBJ databases">
        <authorList>
            <person name="Gilroy R."/>
        </authorList>
    </citation>
    <scope>NUCLEOTIDE SEQUENCE</scope>
    <source>
        <strain evidence="7">ChiSxjej1B13-7958</strain>
    </source>
</reference>
<feature type="transmembrane region" description="Helical" evidence="6">
    <location>
        <begin position="235"/>
        <end position="258"/>
    </location>
</feature>
<comment type="subcellular location">
    <subcellularLocation>
        <location evidence="1 6">Cell membrane</location>
        <topology evidence="1 6">Multi-pass membrane protein</topology>
    </subcellularLocation>
</comment>
<evidence type="ECO:0000313" key="8">
    <source>
        <dbReference type="Proteomes" id="UP000824242"/>
    </source>
</evidence>
<evidence type="ECO:0000256" key="4">
    <source>
        <dbReference type="ARBA" id="ARBA00022989"/>
    </source>
</evidence>
<dbReference type="PANTHER" id="PTHR37693">
    <property type="entry name" value="PHOSPHATIDYLGLYCEROL LYSYLTRANSFERASE"/>
    <property type="match status" value="1"/>
</dbReference>
<dbReference type="InterPro" id="IPR022791">
    <property type="entry name" value="L-PG_synthase/AglD"/>
</dbReference>
<dbReference type="GO" id="GO:0046677">
    <property type="term" value="P:response to antibiotic"/>
    <property type="evidence" value="ECO:0007669"/>
    <property type="project" value="UniProtKB-KW"/>
</dbReference>
<keyword evidence="6" id="KW-0808">Transferase</keyword>
<dbReference type="Pfam" id="PF03706">
    <property type="entry name" value="LPG_synthase_TM"/>
    <property type="match status" value="1"/>
</dbReference>
<keyword evidence="6" id="KW-0046">Antibiotic resistance</keyword>